<protein>
    <submittedName>
        <fullName evidence="1">Uncharacterized protein</fullName>
    </submittedName>
</protein>
<sequence length="75" mass="8958">MPRWLPVLSRTSRERCKSQVTWFDVAYCKRKTFTLAFDLRNGGRFYSSHMKRQQMLCSLIPMTLFCDSTNELIKM</sequence>
<dbReference type="AlphaFoldDB" id="A0A9D4L8G6"/>
<evidence type="ECO:0000313" key="2">
    <source>
        <dbReference type="Proteomes" id="UP000828390"/>
    </source>
</evidence>
<reference evidence="1" key="1">
    <citation type="journal article" date="2019" name="bioRxiv">
        <title>The Genome of the Zebra Mussel, Dreissena polymorpha: A Resource for Invasive Species Research.</title>
        <authorList>
            <person name="McCartney M.A."/>
            <person name="Auch B."/>
            <person name="Kono T."/>
            <person name="Mallez S."/>
            <person name="Zhang Y."/>
            <person name="Obille A."/>
            <person name="Becker A."/>
            <person name="Abrahante J.E."/>
            <person name="Garbe J."/>
            <person name="Badalamenti J.P."/>
            <person name="Herman A."/>
            <person name="Mangelson H."/>
            <person name="Liachko I."/>
            <person name="Sullivan S."/>
            <person name="Sone E.D."/>
            <person name="Koren S."/>
            <person name="Silverstein K.A.T."/>
            <person name="Beckman K.B."/>
            <person name="Gohl D.M."/>
        </authorList>
    </citation>
    <scope>NUCLEOTIDE SEQUENCE</scope>
    <source>
        <strain evidence="1">Duluth1</strain>
        <tissue evidence="1">Whole animal</tissue>
    </source>
</reference>
<dbReference type="EMBL" id="JAIWYP010000003">
    <property type="protein sequence ID" value="KAH3853174.1"/>
    <property type="molecule type" value="Genomic_DNA"/>
</dbReference>
<keyword evidence="2" id="KW-1185">Reference proteome</keyword>
<name>A0A9D4L8G6_DREPO</name>
<accession>A0A9D4L8G6</accession>
<reference evidence="1" key="2">
    <citation type="submission" date="2020-11" db="EMBL/GenBank/DDBJ databases">
        <authorList>
            <person name="McCartney M.A."/>
            <person name="Auch B."/>
            <person name="Kono T."/>
            <person name="Mallez S."/>
            <person name="Becker A."/>
            <person name="Gohl D.M."/>
            <person name="Silverstein K.A.T."/>
            <person name="Koren S."/>
            <person name="Bechman K.B."/>
            <person name="Herman A."/>
            <person name="Abrahante J.E."/>
            <person name="Garbe J."/>
        </authorList>
    </citation>
    <scope>NUCLEOTIDE SEQUENCE</scope>
    <source>
        <strain evidence="1">Duluth1</strain>
        <tissue evidence="1">Whole animal</tissue>
    </source>
</reference>
<gene>
    <name evidence="1" type="ORF">DPMN_095696</name>
</gene>
<comment type="caution">
    <text evidence="1">The sequence shown here is derived from an EMBL/GenBank/DDBJ whole genome shotgun (WGS) entry which is preliminary data.</text>
</comment>
<organism evidence="1 2">
    <name type="scientific">Dreissena polymorpha</name>
    <name type="common">Zebra mussel</name>
    <name type="synonym">Mytilus polymorpha</name>
    <dbReference type="NCBI Taxonomy" id="45954"/>
    <lineage>
        <taxon>Eukaryota</taxon>
        <taxon>Metazoa</taxon>
        <taxon>Spiralia</taxon>
        <taxon>Lophotrochozoa</taxon>
        <taxon>Mollusca</taxon>
        <taxon>Bivalvia</taxon>
        <taxon>Autobranchia</taxon>
        <taxon>Heteroconchia</taxon>
        <taxon>Euheterodonta</taxon>
        <taxon>Imparidentia</taxon>
        <taxon>Neoheterodontei</taxon>
        <taxon>Myida</taxon>
        <taxon>Dreissenoidea</taxon>
        <taxon>Dreissenidae</taxon>
        <taxon>Dreissena</taxon>
    </lineage>
</organism>
<proteinExistence type="predicted"/>
<dbReference type="Proteomes" id="UP000828390">
    <property type="component" value="Unassembled WGS sequence"/>
</dbReference>
<evidence type="ECO:0000313" key="1">
    <source>
        <dbReference type="EMBL" id="KAH3853174.1"/>
    </source>
</evidence>